<keyword evidence="8 9" id="KW-0472">Membrane</keyword>
<evidence type="ECO:0000256" key="6">
    <source>
        <dbReference type="ARBA" id="ARBA00022989"/>
    </source>
</evidence>
<dbReference type="Proteomes" id="UP000176571">
    <property type="component" value="Unassembled WGS sequence"/>
</dbReference>
<dbReference type="InterPro" id="IPR048634">
    <property type="entry name" value="SecD_SecF_C"/>
</dbReference>
<evidence type="ECO:0000313" key="13">
    <source>
        <dbReference type="EMBL" id="OGY61268.1"/>
    </source>
</evidence>
<dbReference type="PANTHER" id="PTHR30081">
    <property type="entry name" value="PROTEIN-EXPORT MEMBRANE PROTEIN SEC"/>
    <property type="match status" value="1"/>
</dbReference>
<evidence type="ECO:0000256" key="3">
    <source>
        <dbReference type="ARBA" id="ARBA00022475"/>
    </source>
</evidence>
<keyword evidence="5" id="KW-0653">Protein transport</keyword>
<dbReference type="InterPro" id="IPR005791">
    <property type="entry name" value="SecD"/>
</dbReference>
<evidence type="ECO:0000313" key="14">
    <source>
        <dbReference type="Proteomes" id="UP000176571"/>
    </source>
</evidence>
<feature type="domain" description="SecDF P1 head subdomain" evidence="12">
    <location>
        <begin position="91"/>
        <end position="190"/>
    </location>
</feature>
<dbReference type="AlphaFoldDB" id="A0A1G1Z9F1"/>
<evidence type="ECO:0000256" key="9">
    <source>
        <dbReference type="SAM" id="Phobius"/>
    </source>
</evidence>
<keyword evidence="4 9" id="KW-0812">Transmembrane</keyword>
<organism evidence="13 14">
    <name type="scientific">Candidatus Colwellbacteria bacterium RIFCSPLOWO2_12_FULL_43_11</name>
    <dbReference type="NCBI Taxonomy" id="1797693"/>
    <lineage>
        <taxon>Bacteria</taxon>
        <taxon>Candidatus Colwelliibacteriota</taxon>
    </lineage>
</organism>
<evidence type="ECO:0000256" key="1">
    <source>
        <dbReference type="ARBA" id="ARBA00004651"/>
    </source>
</evidence>
<evidence type="ECO:0000256" key="7">
    <source>
        <dbReference type="ARBA" id="ARBA00023010"/>
    </source>
</evidence>
<evidence type="ECO:0000259" key="12">
    <source>
        <dbReference type="Pfam" id="PF22599"/>
    </source>
</evidence>
<dbReference type="Gene3D" id="3.30.70.3220">
    <property type="match status" value="1"/>
</dbReference>
<feature type="transmembrane region" description="Helical" evidence="9">
    <location>
        <begin position="212"/>
        <end position="231"/>
    </location>
</feature>
<dbReference type="InterPro" id="IPR048631">
    <property type="entry name" value="SecD_1st"/>
</dbReference>
<dbReference type="GO" id="GO:0006886">
    <property type="term" value="P:intracellular protein transport"/>
    <property type="evidence" value="ECO:0007669"/>
    <property type="project" value="InterPro"/>
</dbReference>
<proteinExistence type="inferred from homology"/>
<feature type="non-terminal residue" evidence="13">
    <location>
        <position position="1"/>
    </location>
</feature>
<dbReference type="SUPFAM" id="SSF82866">
    <property type="entry name" value="Multidrug efflux transporter AcrB transmembrane domain"/>
    <property type="match status" value="1"/>
</dbReference>
<sequence length="371" mass="40367">TSLTYNIDLTDIKQGDYEAVLSGLREVVEKRVNLYGVTEPKVAIAQKGNSYELIVDLAGVKDLKDAVSQIGETPRLDFREVIQEGENVSFIKSELTGRYISGASLTFDNLNKPIVTLEFNSDGAKIFEDLTGRNIGKPLAIFIDDQLSDAPRVNEKISGGKATISGGGDGFKIDEARSLVQRLNAGALSAPITLSNQRTVSATAAQDALKKIITAGVISMILVTLFMLFYYRLLGFFAVMALIMYTALTLAIFKSGLFGLIPSFTMTLSGIAGFILSIGMAVDANILIFERAKEEMKKGLTKAAAVEEGFKRAWLSIRDSNVSTIITATILYFFTSSFVQGFALTLGLGVLVSMFSAIYVTRTILRIFIRH</sequence>
<reference evidence="13 14" key="1">
    <citation type="journal article" date="2016" name="Nat. Commun.">
        <title>Thousands of microbial genomes shed light on interconnected biogeochemical processes in an aquifer system.</title>
        <authorList>
            <person name="Anantharaman K."/>
            <person name="Brown C.T."/>
            <person name="Hug L.A."/>
            <person name="Sharon I."/>
            <person name="Castelle C.J."/>
            <person name="Probst A.J."/>
            <person name="Thomas B.C."/>
            <person name="Singh A."/>
            <person name="Wilkins M.J."/>
            <person name="Karaoz U."/>
            <person name="Brodie E.L."/>
            <person name="Williams K.H."/>
            <person name="Hubbard S.S."/>
            <person name="Banfield J.F."/>
        </authorList>
    </citation>
    <scope>NUCLEOTIDE SEQUENCE [LARGE SCALE GENOMIC DNA]</scope>
</reference>
<dbReference type="Pfam" id="PF21760">
    <property type="entry name" value="SecD_1st"/>
    <property type="match status" value="1"/>
</dbReference>
<name>A0A1G1Z9F1_9BACT</name>
<gene>
    <name evidence="13" type="ORF">A3F99_00615</name>
</gene>
<accession>A0A1G1Z9F1</accession>
<dbReference type="Pfam" id="PF02355">
    <property type="entry name" value="SecD_SecF_C"/>
    <property type="match status" value="1"/>
</dbReference>
<dbReference type="NCBIfam" id="TIGR00916">
    <property type="entry name" value="2A0604s01"/>
    <property type="match status" value="1"/>
</dbReference>
<dbReference type="PANTHER" id="PTHR30081:SF1">
    <property type="entry name" value="PROTEIN TRANSLOCASE SUBUNIT SECD"/>
    <property type="match status" value="1"/>
</dbReference>
<evidence type="ECO:0000256" key="5">
    <source>
        <dbReference type="ARBA" id="ARBA00022927"/>
    </source>
</evidence>
<comment type="subcellular location">
    <subcellularLocation>
        <location evidence="1">Cell membrane</location>
        <topology evidence="1">Multi-pass membrane protein</topology>
    </subcellularLocation>
</comment>
<evidence type="ECO:0000259" key="10">
    <source>
        <dbReference type="Pfam" id="PF02355"/>
    </source>
</evidence>
<evidence type="ECO:0000256" key="4">
    <source>
        <dbReference type="ARBA" id="ARBA00022692"/>
    </source>
</evidence>
<evidence type="ECO:0000259" key="11">
    <source>
        <dbReference type="Pfam" id="PF21760"/>
    </source>
</evidence>
<dbReference type="Gene3D" id="1.20.1640.10">
    <property type="entry name" value="Multidrug efflux transporter AcrB transmembrane domain"/>
    <property type="match status" value="1"/>
</dbReference>
<dbReference type="InterPro" id="IPR054384">
    <property type="entry name" value="SecDF_P1_head"/>
</dbReference>
<keyword evidence="6 9" id="KW-1133">Transmembrane helix</keyword>
<dbReference type="GO" id="GO:0005886">
    <property type="term" value="C:plasma membrane"/>
    <property type="evidence" value="ECO:0007669"/>
    <property type="project" value="UniProtKB-SubCell"/>
</dbReference>
<dbReference type="InterPro" id="IPR055344">
    <property type="entry name" value="SecD_SecF_C_bact"/>
</dbReference>
<dbReference type="Pfam" id="PF22599">
    <property type="entry name" value="SecDF_P1_head"/>
    <property type="match status" value="1"/>
</dbReference>
<dbReference type="GO" id="GO:0015450">
    <property type="term" value="F:protein-transporting ATPase activity"/>
    <property type="evidence" value="ECO:0007669"/>
    <property type="project" value="InterPro"/>
</dbReference>
<dbReference type="STRING" id="1797693.A3F99_00615"/>
<dbReference type="InterPro" id="IPR022813">
    <property type="entry name" value="SecD/SecF_arch_bac"/>
</dbReference>
<dbReference type="EMBL" id="MHJB01000012">
    <property type="protein sequence ID" value="OGY61268.1"/>
    <property type="molecule type" value="Genomic_DNA"/>
</dbReference>
<dbReference type="HAMAP" id="MF_01463_B">
    <property type="entry name" value="SecD_B"/>
    <property type="match status" value="1"/>
</dbReference>
<keyword evidence="2" id="KW-0813">Transport</keyword>
<feature type="transmembrane region" description="Helical" evidence="9">
    <location>
        <begin position="238"/>
        <end position="261"/>
    </location>
</feature>
<feature type="transmembrane region" description="Helical" evidence="9">
    <location>
        <begin position="267"/>
        <end position="289"/>
    </location>
</feature>
<keyword evidence="7" id="KW-0811">Translocation</keyword>
<keyword evidence="3" id="KW-1003">Cell membrane</keyword>
<protein>
    <submittedName>
        <fullName evidence="13">Protein-export membrane protein SecD</fullName>
    </submittedName>
</protein>
<feature type="transmembrane region" description="Helical" evidence="9">
    <location>
        <begin position="345"/>
        <end position="365"/>
    </location>
</feature>
<evidence type="ECO:0000256" key="8">
    <source>
        <dbReference type="ARBA" id="ARBA00023136"/>
    </source>
</evidence>
<feature type="domain" description="Protein export membrane protein SecD/SecF C-terminal" evidence="10">
    <location>
        <begin position="193"/>
        <end position="368"/>
    </location>
</feature>
<comment type="caution">
    <text evidence="13">The sequence shown here is derived from an EMBL/GenBank/DDBJ whole genome shotgun (WGS) entry which is preliminary data.</text>
</comment>
<evidence type="ECO:0000256" key="2">
    <source>
        <dbReference type="ARBA" id="ARBA00022448"/>
    </source>
</evidence>
<dbReference type="NCBIfam" id="TIGR01129">
    <property type="entry name" value="secD"/>
    <property type="match status" value="1"/>
</dbReference>
<feature type="domain" description="Protein translocase subunit SecDF P1" evidence="11">
    <location>
        <begin position="25"/>
        <end position="81"/>
    </location>
</feature>
<feature type="transmembrane region" description="Helical" evidence="9">
    <location>
        <begin position="321"/>
        <end position="339"/>
    </location>
</feature>